<keyword evidence="3" id="KW-1185">Reference proteome</keyword>
<gene>
    <name evidence="2" type="ORF">SAMN04488124_3514</name>
</gene>
<organism evidence="2 3">
    <name type="scientific">Halogeometricum limi</name>
    <dbReference type="NCBI Taxonomy" id="555875"/>
    <lineage>
        <taxon>Archaea</taxon>
        <taxon>Methanobacteriati</taxon>
        <taxon>Methanobacteriota</taxon>
        <taxon>Stenosarchaea group</taxon>
        <taxon>Halobacteria</taxon>
        <taxon>Halobacteriales</taxon>
        <taxon>Haloferacaceae</taxon>
        <taxon>Halogeometricum</taxon>
    </lineage>
</organism>
<keyword evidence="1" id="KW-1133">Transmembrane helix</keyword>
<sequence length="66" mass="6731">MKGEALTLGIAMVLMVVGLLALLYGEYAGLTTTFVPGGGIVVLVGVGILTAHIARVPRPEGAESEH</sequence>
<dbReference type="STRING" id="555875.SAMN04488124_3514"/>
<feature type="transmembrane region" description="Helical" evidence="1">
    <location>
        <begin position="5"/>
        <end position="24"/>
    </location>
</feature>
<protein>
    <submittedName>
        <fullName evidence="2">Uncharacterized protein</fullName>
    </submittedName>
</protein>
<proteinExistence type="predicted"/>
<keyword evidence="1" id="KW-0812">Transmembrane</keyword>
<feature type="transmembrane region" description="Helical" evidence="1">
    <location>
        <begin position="30"/>
        <end position="51"/>
    </location>
</feature>
<dbReference type="Proteomes" id="UP000243250">
    <property type="component" value="Unassembled WGS sequence"/>
</dbReference>
<dbReference type="AlphaFoldDB" id="A0A1I6IRY5"/>
<evidence type="ECO:0000313" key="3">
    <source>
        <dbReference type="Proteomes" id="UP000243250"/>
    </source>
</evidence>
<keyword evidence="1" id="KW-0472">Membrane</keyword>
<dbReference type="EMBL" id="FOYS01000007">
    <property type="protein sequence ID" value="SFR69000.1"/>
    <property type="molecule type" value="Genomic_DNA"/>
</dbReference>
<evidence type="ECO:0000313" key="2">
    <source>
        <dbReference type="EMBL" id="SFR69000.1"/>
    </source>
</evidence>
<evidence type="ECO:0000256" key="1">
    <source>
        <dbReference type="SAM" id="Phobius"/>
    </source>
</evidence>
<accession>A0A1I6IRY5</accession>
<name>A0A1I6IRY5_9EURY</name>
<reference evidence="3" key="1">
    <citation type="submission" date="2016-10" db="EMBL/GenBank/DDBJ databases">
        <authorList>
            <person name="Varghese N."/>
            <person name="Submissions S."/>
        </authorList>
    </citation>
    <scope>NUCLEOTIDE SEQUENCE [LARGE SCALE GENOMIC DNA]</scope>
    <source>
        <strain evidence="3">CGMCC 1.8711</strain>
    </source>
</reference>
<dbReference type="RefSeq" id="WP_089883355.1">
    <property type="nucleotide sequence ID" value="NZ_FOYS01000007.1"/>
</dbReference>